<organism evidence="1 2">
    <name type="scientific">Marinomonas profundi</name>
    <dbReference type="NCBI Taxonomy" id="2726122"/>
    <lineage>
        <taxon>Bacteria</taxon>
        <taxon>Pseudomonadati</taxon>
        <taxon>Pseudomonadota</taxon>
        <taxon>Gammaproteobacteria</taxon>
        <taxon>Oceanospirillales</taxon>
        <taxon>Oceanospirillaceae</taxon>
        <taxon>Marinomonas</taxon>
    </lineage>
</organism>
<dbReference type="RefSeq" id="WP_168822091.1">
    <property type="nucleotide sequence ID" value="NZ_CP073013.1"/>
</dbReference>
<dbReference type="SUPFAM" id="SSF51182">
    <property type="entry name" value="RmlC-like cupins"/>
    <property type="match status" value="1"/>
</dbReference>
<evidence type="ECO:0000313" key="2">
    <source>
        <dbReference type="Proteomes" id="UP000586067"/>
    </source>
</evidence>
<reference evidence="1 2" key="1">
    <citation type="submission" date="2020-04" db="EMBL/GenBank/DDBJ databases">
        <title>Marinomonas sp. M1K-6 isolated from the deep seawater of the Mariana Trench.</title>
        <authorList>
            <person name="Li Y."/>
        </authorList>
    </citation>
    <scope>NUCLEOTIDE SEQUENCE [LARGE SCALE GENOMIC DNA]</scope>
    <source>
        <strain evidence="1 2">M1K-6</strain>
    </source>
</reference>
<protein>
    <submittedName>
        <fullName evidence="1">Uncharacterized protein</fullName>
    </submittedName>
</protein>
<dbReference type="AlphaFoldDB" id="A0A847QZ75"/>
<proteinExistence type="predicted"/>
<name>A0A847QZ75_9GAMM</name>
<comment type="caution">
    <text evidence="1">The sequence shown here is derived from an EMBL/GenBank/DDBJ whole genome shotgun (WGS) entry which is preliminary data.</text>
</comment>
<dbReference type="Proteomes" id="UP000586067">
    <property type="component" value="Unassembled WGS sequence"/>
</dbReference>
<accession>A0A847QZ75</accession>
<dbReference type="EMBL" id="JABAEK010000001">
    <property type="protein sequence ID" value="NLQ16105.1"/>
    <property type="molecule type" value="Genomic_DNA"/>
</dbReference>
<keyword evidence="2" id="KW-1185">Reference proteome</keyword>
<gene>
    <name evidence="1" type="ORF">HGG82_00525</name>
</gene>
<dbReference type="InterPro" id="IPR011051">
    <property type="entry name" value="RmlC_Cupin_sf"/>
</dbReference>
<evidence type="ECO:0000313" key="1">
    <source>
        <dbReference type="EMBL" id="NLQ16105.1"/>
    </source>
</evidence>
<sequence>MGLFDQQTLYPISHSIGSISQRIIIHQQDDLFIAHEHLYQSDTPTRFYQHYADTFLFVIKGELYLQQDAAKETKETLLKAQQGIWLTATSINTMTLLSAMVELCLLHLSVTKQPENALPFNRVSTGTVERIEGKNRVRSWPLWQGQSGSVAIQTYPPHYTEALCYQQDVTQYLLPLNGRVLLSDHNGVNQECSKQGEIIFKKTPRAILNPNSKSITLLTVTTPHPIKGRVLLLKNPIKK</sequence>